<accession>A0AAE1DCC6</accession>
<dbReference type="AlphaFoldDB" id="A0AAE1DCC6"/>
<reference evidence="2" key="1">
    <citation type="journal article" date="2023" name="G3 (Bethesda)">
        <title>A reference genome for the long-term kleptoplast-retaining sea slug Elysia crispata morphotype clarki.</title>
        <authorList>
            <person name="Eastman K.E."/>
            <person name="Pendleton A.L."/>
            <person name="Shaikh M.A."/>
            <person name="Suttiyut T."/>
            <person name="Ogas R."/>
            <person name="Tomko P."/>
            <person name="Gavelis G."/>
            <person name="Widhalm J.R."/>
            <person name="Wisecaver J.H."/>
        </authorList>
    </citation>
    <scope>NUCLEOTIDE SEQUENCE</scope>
    <source>
        <strain evidence="2">ECLA1</strain>
    </source>
</reference>
<name>A0AAE1DCC6_9GAST</name>
<gene>
    <name evidence="2" type="ORF">RRG08_007148</name>
</gene>
<evidence type="ECO:0000313" key="2">
    <source>
        <dbReference type="EMBL" id="KAK3764760.1"/>
    </source>
</evidence>
<organism evidence="2 3">
    <name type="scientific">Elysia crispata</name>
    <name type="common">lettuce slug</name>
    <dbReference type="NCBI Taxonomy" id="231223"/>
    <lineage>
        <taxon>Eukaryota</taxon>
        <taxon>Metazoa</taxon>
        <taxon>Spiralia</taxon>
        <taxon>Lophotrochozoa</taxon>
        <taxon>Mollusca</taxon>
        <taxon>Gastropoda</taxon>
        <taxon>Heterobranchia</taxon>
        <taxon>Euthyneura</taxon>
        <taxon>Panpulmonata</taxon>
        <taxon>Sacoglossa</taxon>
        <taxon>Placobranchoidea</taxon>
        <taxon>Plakobranchidae</taxon>
        <taxon>Elysia</taxon>
    </lineage>
</organism>
<evidence type="ECO:0000313" key="3">
    <source>
        <dbReference type="Proteomes" id="UP001283361"/>
    </source>
</evidence>
<protein>
    <submittedName>
        <fullName evidence="2">Uncharacterized protein</fullName>
    </submittedName>
</protein>
<keyword evidence="3" id="KW-1185">Reference proteome</keyword>
<evidence type="ECO:0000256" key="1">
    <source>
        <dbReference type="SAM" id="MobiDB-lite"/>
    </source>
</evidence>
<comment type="caution">
    <text evidence="2">The sequence shown here is derived from an EMBL/GenBank/DDBJ whole genome shotgun (WGS) entry which is preliminary data.</text>
</comment>
<dbReference type="EMBL" id="JAWDGP010004403">
    <property type="protein sequence ID" value="KAK3764760.1"/>
    <property type="molecule type" value="Genomic_DNA"/>
</dbReference>
<dbReference type="Proteomes" id="UP001283361">
    <property type="component" value="Unassembled WGS sequence"/>
</dbReference>
<sequence length="41" mass="4605">MFGSDWRITRSRHPPPPFLPHQTLPVGGNYTTGIPPQHPTL</sequence>
<feature type="region of interest" description="Disordered" evidence="1">
    <location>
        <begin position="1"/>
        <end position="41"/>
    </location>
</feature>
<feature type="non-terminal residue" evidence="2">
    <location>
        <position position="41"/>
    </location>
</feature>
<proteinExistence type="predicted"/>